<comment type="caution">
    <text evidence="1">The sequence shown here is derived from an EMBL/GenBank/DDBJ whole genome shotgun (WGS) entry which is preliminary data.</text>
</comment>
<protein>
    <submittedName>
        <fullName evidence="1">Uncharacterized protein</fullName>
    </submittedName>
</protein>
<gene>
    <name evidence="1" type="ORF">SDC9_109662</name>
</gene>
<dbReference type="EMBL" id="VSSQ01019044">
    <property type="protein sequence ID" value="MPM62784.1"/>
    <property type="molecule type" value="Genomic_DNA"/>
</dbReference>
<organism evidence="1">
    <name type="scientific">bioreactor metagenome</name>
    <dbReference type="NCBI Taxonomy" id="1076179"/>
    <lineage>
        <taxon>unclassified sequences</taxon>
        <taxon>metagenomes</taxon>
        <taxon>ecological metagenomes</taxon>
    </lineage>
</organism>
<reference evidence="1" key="1">
    <citation type="submission" date="2019-08" db="EMBL/GenBank/DDBJ databases">
        <authorList>
            <person name="Kucharzyk K."/>
            <person name="Murdoch R.W."/>
            <person name="Higgins S."/>
            <person name="Loffler F."/>
        </authorList>
    </citation>
    <scope>NUCLEOTIDE SEQUENCE</scope>
</reference>
<accession>A0A645BLT1</accession>
<dbReference type="AlphaFoldDB" id="A0A645BLT1"/>
<name>A0A645BLT1_9ZZZZ</name>
<proteinExistence type="predicted"/>
<evidence type="ECO:0000313" key="1">
    <source>
        <dbReference type="EMBL" id="MPM62784.1"/>
    </source>
</evidence>
<sequence length="71" mass="8035">MEKKTAWTEIQQERTRDVLERVDILAFSFSLSGKPKKGCPLNHVSGRDGYIRSTMPSAEIGGCSRMRRMSC</sequence>